<evidence type="ECO:0000313" key="3">
    <source>
        <dbReference type="Proteomes" id="UP000279457"/>
    </source>
</evidence>
<reference evidence="2 3" key="1">
    <citation type="submission" date="2018-10" db="EMBL/GenBank/DDBJ databases">
        <title>Draft genome sequence for the type isolate of Erwinia psidii, agent causal of bacterial blight in guava (Psidium guajava) and wilt and die-back of Eucalyptus spp.</title>
        <authorList>
            <person name="Hermenegildo P.S."/>
            <person name="Santos S.A."/>
            <person name="Guimaraes L.M.S."/>
            <person name="Vidigal P.M.P."/>
            <person name="Pereira I.C."/>
            <person name="Badel J.L."/>
            <person name="Alfenas-Zerbini P."/>
            <person name="Ferreira M.A.S.V."/>
            <person name="Alfenas A.C."/>
        </authorList>
    </citation>
    <scope>NUCLEOTIDE SEQUENCE [LARGE SCALE GENOMIC DNA]</scope>
    <source>
        <strain evidence="2 3">IBSBF 435</strain>
    </source>
</reference>
<organism evidence="2 3">
    <name type="scientific">Erwinia psidii</name>
    <dbReference type="NCBI Taxonomy" id="69224"/>
    <lineage>
        <taxon>Bacteria</taxon>
        <taxon>Pseudomonadati</taxon>
        <taxon>Pseudomonadota</taxon>
        <taxon>Gammaproteobacteria</taxon>
        <taxon>Enterobacterales</taxon>
        <taxon>Erwiniaceae</taxon>
        <taxon>Erwinia</taxon>
    </lineage>
</organism>
<accession>A0A3N6SE52</accession>
<proteinExistence type="predicted"/>
<gene>
    <name evidence="2" type="ORF">EB241_10425</name>
</gene>
<protein>
    <submittedName>
        <fullName evidence="2">Uncharacterized protein</fullName>
    </submittedName>
</protein>
<dbReference type="Proteomes" id="UP000279457">
    <property type="component" value="Unassembled WGS sequence"/>
</dbReference>
<name>A0A3N6SE52_9GAMM</name>
<dbReference type="EMBL" id="RHHM01000007">
    <property type="protein sequence ID" value="RQM38163.1"/>
    <property type="molecule type" value="Genomic_DNA"/>
</dbReference>
<comment type="caution">
    <text evidence="2">The sequence shown here is derived from an EMBL/GenBank/DDBJ whole genome shotgun (WGS) entry which is preliminary data.</text>
</comment>
<evidence type="ECO:0000256" key="1">
    <source>
        <dbReference type="SAM" id="MobiDB-lite"/>
    </source>
</evidence>
<feature type="compositionally biased region" description="Basic and acidic residues" evidence="1">
    <location>
        <begin position="60"/>
        <end position="69"/>
    </location>
</feature>
<keyword evidence="3" id="KW-1185">Reference proteome</keyword>
<dbReference type="AlphaFoldDB" id="A0A3N6SE52"/>
<evidence type="ECO:0000313" key="2">
    <source>
        <dbReference type="EMBL" id="RQM38163.1"/>
    </source>
</evidence>
<sequence length="81" mass="8512">MVPMVVLLWHESVICASDLSIHQDHLLIHSVKTMATPLISCDDVAYGAVASGIAASEIGAEEKGPKEKAPANSAAAFRNII</sequence>
<feature type="region of interest" description="Disordered" evidence="1">
    <location>
        <begin position="60"/>
        <end position="81"/>
    </location>
</feature>